<evidence type="ECO:0000256" key="1">
    <source>
        <dbReference type="SAM" id="Phobius"/>
    </source>
</evidence>
<sequence length="314" mass="33930">MVTAALVAALRLPATVTVVGLAMFGILHNVLELRYVSGRFDAILTGRFLALLLALVTGIVLCRLLPMFWWSRGAEILLGYLVLAAACGWGLRRRPLLLGAALTALGLATAGSLAFPAYHFVFLSHLHNVVPLFFLWEWARDLRTGRTAFRVTQAAWVLVIPALILAGAFDPWLGGDQDGAAAAFAGGGDRLLAAYTPPAWLDTAFALRLLVVFAFLQTMHYVVWVWFMPRHGRPATERFERRASALRGHRAWLLGIAGTALLAVLFVSDYAGGKTLYGAIASYHAYLEFPVLLALLAGAGSVTGADGAVEREET</sequence>
<proteinExistence type="predicted"/>
<feature type="transmembrane region" description="Helical" evidence="1">
    <location>
        <begin position="121"/>
        <end position="139"/>
    </location>
</feature>
<organism evidence="2 3">
    <name type="scientific">Actinomadura rugatobispora</name>
    <dbReference type="NCBI Taxonomy" id="1994"/>
    <lineage>
        <taxon>Bacteria</taxon>
        <taxon>Bacillati</taxon>
        <taxon>Actinomycetota</taxon>
        <taxon>Actinomycetes</taxon>
        <taxon>Streptosporangiales</taxon>
        <taxon>Thermomonosporaceae</taxon>
        <taxon>Actinomadura</taxon>
    </lineage>
</organism>
<comment type="caution">
    <text evidence="2">The sequence shown here is derived from an EMBL/GenBank/DDBJ whole genome shotgun (WGS) entry which is preliminary data.</text>
</comment>
<dbReference type="EMBL" id="JBHSON010000116">
    <property type="protein sequence ID" value="MFC5753596.1"/>
    <property type="molecule type" value="Genomic_DNA"/>
</dbReference>
<accession>A0ABW1AG85</accession>
<feature type="transmembrane region" description="Helical" evidence="1">
    <location>
        <begin position="6"/>
        <end position="27"/>
    </location>
</feature>
<feature type="transmembrane region" description="Helical" evidence="1">
    <location>
        <begin position="151"/>
        <end position="169"/>
    </location>
</feature>
<feature type="transmembrane region" description="Helical" evidence="1">
    <location>
        <begin position="205"/>
        <end position="229"/>
    </location>
</feature>
<name>A0ABW1AG85_9ACTN</name>
<keyword evidence="1" id="KW-0472">Membrane</keyword>
<feature type="transmembrane region" description="Helical" evidence="1">
    <location>
        <begin position="291"/>
        <end position="309"/>
    </location>
</feature>
<protein>
    <recommendedName>
        <fullName evidence="4">Beta-carotene 15,15'-monooxygenase</fullName>
    </recommendedName>
</protein>
<gene>
    <name evidence="2" type="ORF">ACFPZN_48935</name>
</gene>
<feature type="transmembrane region" description="Helical" evidence="1">
    <location>
        <begin position="96"/>
        <end position="115"/>
    </location>
</feature>
<feature type="transmembrane region" description="Helical" evidence="1">
    <location>
        <begin position="48"/>
        <end position="70"/>
    </location>
</feature>
<dbReference type="Proteomes" id="UP001596074">
    <property type="component" value="Unassembled WGS sequence"/>
</dbReference>
<feature type="transmembrane region" description="Helical" evidence="1">
    <location>
        <begin position="250"/>
        <end position="271"/>
    </location>
</feature>
<evidence type="ECO:0008006" key="4">
    <source>
        <dbReference type="Google" id="ProtNLM"/>
    </source>
</evidence>
<reference evidence="3" key="1">
    <citation type="journal article" date="2019" name="Int. J. Syst. Evol. Microbiol.">
        <title>The Global Catalogue of Microorganisms (GCM) 10K type strain sequencing project: providing services to taxonomists for standard genome sequencing and annotation.</title>
        <authorList>
            <consortium name="The Broad Institute Genomics Platform"/>
            <consortium name="The Broad Institute Genome Sequencing Center for Infectious Disease"/>
            <person name="Wu L."/>
            <person name="Ma J."/>
        </authorList>
    </citation>
    <scope>NUCLEOTIDE SEQUENCE [LARGE SCALE GENOMIC DNA]</scope>
    <source>
        <strain evidence="3">KCTC 42087</strain>
    </source>
</reference>
<evidence type="ECO:0000313" key="2">
    <source>
        <dbReference type="EMBL" id="MFC5753596.1"/>
    </source>
</evidence>
<keyword evidence="1" id="KW-0812">Transmembrane</keyword>
<keyword evidence="3" id="KW-1185">Reference proteome</keyword>
<feature type="transmembrane region" description="Helical" evidence="1">
    <location>
        <begin position="76"/>
        <end position="91"/>
    </location>
</feature>
<evidence type="ECO:0000313" key="3">
    <source>
        <dbReference type="Proteomes" id="UP001596074"/>
    </source>
</evidence>
<dbReference type="RefSeq" id="WP_378290773.1">
    <property type="nucleotide sequence ID" value="NZ_JBHSON010000116.1"/>
</dbReference>
<keyword evidence="1" id="KW-1133">Transmembrane helix</keyword>